<organism evidence="3 4">
    <name type="scientific">Brucella intermedia</name>
    <dbReference type="NCBI Taxonomy" id="94625"/>
    <lineage>
        <taxon>Bacteria</taxon>
        <taxon>Pseudomonadati</taxon>
        <taxon>Pseudomonadota</taxon>
        <taxon>Alphaproteobacteria</taxon>
        <taxon>Hyphomicrobiales</taxon>
        <taxon>Brucellaceae</taxon>
        <taxon>Brucella/Ochrobactrum group</taxon>
        <taxon>Brucella</taxon>
    </lineage>
</organism>
<dbReference type="Proteomes" id="UP000578622">
    <property type="component" value="Unassembled WGS sequence"/>
</dbReference>
<evidence type="ECO:0000313" key="3">
    <source>
        <dbReference type="EMBL" id="MBA8852483.1"/>
    </source>
</evidence>
<dbReference type="GeneID" id="57304689"/>
<evidence type="ECO:0000313" key="4">
    <source>
        <dbReference type="Proteomes" id="UP000578622"/>
    </source>
</evidence>
<proteinExistence type="predicted"/>
<evidence type="ECO:0000259" key="2">
    <source>
        <dbReference type="Pfam" id="PF07364"/>
    </source>
</evidence>
<dbReference type="PIRSF" id="PIRSF012702">
    <property type="entry name" value="UCP012702"/>
    <property type="match status" value="1"/>
</dbReference>
<dbReference type="EMBL" id="JACGXG010000004">
    <property type="protein sequence ID" value="MBA8852483.1"/>
    <property type="molecule type" value="Genomic_DNA"/>
</dbReference>
<accession>A0ABR6ASX1</accession>
<dbReference type="Pfam" id="PF07171">
    <property type="entry name" value="MlrC_C"/>
    <property type="match status" value="1"/>
</dbReference>
<sequence length="536" mass="58245">MNETIIKRYFPSFVHEDIVYTRLASYRRPVSKMKIGIGGFQHETNTFAPGTTGWAEFNTPGGWPPLTLGAAIPEVTRGRNLPIAGMIDEAISQNVEFHPLVWCQAEPGGTVERLAYEQVVALFLDAIASKGPFDGLLLDLHGAMVVEDIGDGEGDFLRRIREAVGPEAPIACSLDLHANISPEMVGHSDFMSAYRTYPHVDMRETGRRTAQVLFNMCRSGTRFAKALVQTPYLIPIPSQCTLAEPTSSIYTRLEQIEREHRLHLSFAPGFPPSDTLDCGPAIVGYGREEAPDLDRHMQSLADCILKAETDYARDRVFNEGEGVSLALEVARSTTRPVILVDTQDNPGAGGTGDSTGLIRQLLEQRAGDAIVAFVFDPQAAEIAHRQGTGARFKTEIGGRSGPDGITPLKAEFEVLALGNGKFNGTGEFYAGSAIDIGLTALLRISGTGVSVIVGSRRSQAGTQAIFFHLGIDPKRVGIITLKSSVHFRADFQSIAERIIVIKSAGFNTADPSELPYRKIRPDRRLCPEPSSIISTP</sequence>
<evidence type="ECO:0000259" key="1">
    <source>
        <dbReference type="Pfam" id="PF07171"/>
    </source>
</evidence>
<gene>
    <name evidence="3" type="ORF">FHW20_003446</name>
</gene>
<reference evidence="3 4" key="1">
    <citation type="submission" date="2020-07" db="EMBL/GenBank/DDBJ databases">
        <title>Genomic Encyclopedia of Type Strains, Phase IV (KMG-V): Genome sequencing to study the core and pangenomes of soil and plant-associated prokaryotes.</title>
        <authorList>
            <person name="Whitman W."/>
        </authorList>
    </citation>
    <scope>NUCLEOTIDE SEQUENCE [LARGE SCALE GENOMIC DNA]</scope>
    <source>
        <strain evidence="3 4">RH4WT92</strain>
    </source>
</reference>
<dbReference type="InterPro" id="IPR009197">
    <property type="entry name" value="MlrC"/>
</dbReference>
<comment type="caution">
    <text evidence="3">The sequence shown here is derived from an EMBL/GenBank/DDBJ whole genome shotgun (WGS) entry which is preliminary data.</text>
</comment>
<feature type="domain" description="Microcystin LR degradation protein MlrC C-terminal" evidence="1">
    <location>
        <begin position="339"/>
        <end position="518"/>
    </location>
</feature>
<keyword evidence="4" id="KW-1185">Reference proteome</keyword>
<dbReference type="InterPro" id="IPR015995">
    <property type="entry name" value="MlrC_N"/>
</dbReference>
<dbReference type="Pfam" id="PF07364">
    <property type="entry name" value="DUF1485"/>
    <property type="match status" value="1"/>
</dbReference>
<protein>
    <submittedName>
        <fullName evidence="3">Microcystin degradation protein MlrC</fullName>
    </submittedName>
</protein>
<dbReference type="RefSeq" id="WP_006469624.1">
    <property type="nucleotide sequence ID" value="NZ_CP061040.1"/>
</dbReference>
<name>A0ABR6ASX1_9HYPH</name>
<dbReference type="InterPro" id="IPR010799">
    <property type="entry name" value="MlrC_C"/>
</dbReference>
<feature type="domain" description="Microcystin LR degradation protein MlrC N-terminal" evidence="2">
    <location>
        <begin position="34"/>
        <end position="312"/>
    </location>
</feature>